<dbReference type="EMBL" id="CAXIPR030001215">
    <property type="protein sequence ID" value="CAM0148118.1"/>
    <property type="molecule type" value="Genomic_DNA"/>
</dbReference>
<gene>
    <name evidence="1" type="ORF">URODEC1_LOCUS121465</name>
</gene>
<dbReference type="AlphaFoldDB" id="A0ABC9H2P5"/>
<proteinExistence type="predicted"/>
<comment type="caution">
    <text evidence="1">The sequence shown here is derived from an EMBL/GenBank/DDBJ whole genome shotgun (WGS) entry which is preliminary data.</text>
</comment>
<dbReference type="Proteomes" id="UP001497457">
    <property type="component" value="Unassembled WGS sequence"/>
</dbReference>
<sequence length="116" mass="12901">MTPFFKSNTTKFRKLPLEDLPQEEDPIDAFCSVFRIVGELGFVSAIFAGVCFQRSGLIHQTSAAVDVANIALLLVGAAGFGASIGCLYDDFFLTPRYIYLRPPSSRRRGRRHRAQT</sequence>
<evidence type="ECO:0000313" key="2">
    <source>
        <dbReference type="Proteomes" id="UP001497457"/>
    </source>
</evidence>
<protein>
    <submittedName>
        <fullName evidence="1">Uncharacterized protein</fullName>
    </submittedName>
</protein>
<organism evidence="1 2">
    <name type="scientific">Urochloa decumbens</name>
    <dbReference type="NCBI Taxonomy" id="240449"/>
    <lineage>
        <taxon>Eukaryota</taxon>
        <taxon>Viridiplantae</taxon>
        <taxon>Streptophyta</taxon>
        <taxon>Embryophyta</taxon>
        <taxon>Tracheophyta</taxon>
        <taxon>Spermatophyta</taxon>
        <taxon>Magnoliopsida</taxon>
        <taxon>Liliopsida</taxon>
        <taxon>Poales</taxon>
        <taxon>Poaceae</taxon>
        <taxon>PACMAD clade</taxon>
        <taxon>Panicoideae</taxon>
        <taxon>Panicodae</taxon>
        <taxon>Paniceae</taxon>
        <taxon>Melinidinae</taxon>
        <taxon>Urochloa</taxon>
    </lineage>
</organism>
<keyword evidence="2" id="KW-1185">Reference proteome</keyword>
<name>A0ABC9H2P5_9POAL</name>
<evidence type="ECO:0000313" key="1">
    <source>
        <dbReference type="EMBL" id="CAM0148118.1"/>
    </source>
</evidence>
<reference evidence="1 2" key="1">
    <citation type="submission" date="2024-10" db="EMBL/GenBank/DDBJ databases">
        <authorList>
            <person name="Ryan C."/>
        </authorList>
    </citation>
    <scope>NUCLEOTIDE SEQUENCE [LARGE SCALE GENOMIC DNA]</scope>
</reference>
<accession>A0ABC9H2P5</accession>